<name>A0A2U1LX48_ARTAN</name>
<keyword evidence="3" id="KW-0813">Transport</keyword>
<dbReference type="AlphaFoldDB" id="A0A2U1LX48"/>
<keyword evidence="6" id="KW-0040">ANK repeat</keyword>
<evidence type="ECO:0000313" key="8">
    <source>
        <dbReference type="Proteomes" id="UP000245207"/>
    </source>
</evidence>
<dbReference type="PROSITE" id="PS50297">
    <property type="entry name" value="ANK_REP_REGION"/>
    <property type="match status" value="1"/>
</dbReference>
<dbReference type="PROSITE" id="PS50088">
    <property type="entry name" value="ANK_REPEAT"/>
    <property type="match status" value="1"/>
</dbReference>
<accession>A0A2U1LX48</accession>
<keyword evidence="8" id="KW-1185">Reference proteome</keyword>
<keyword evidence="5" id="KW-0407">Ion channel</keyword>
<sequence>MRSEVEYSTSTIAKAGKEGNVHMKPMVAKIKAQIAMQEAHLALRVNSAAYNGDLSRLRDLTQAGTDPNIKKTLMEGHRWWFMMINDGGSIMASSAERGNPNSKDYDFRTPLHVAALRGSYGLAKLLVEAGANVLSKDRYNLFN</sequence>
<evidence type="ECO:0000256" key="4">
    <source>
        <dbReference type="ARBA" id="ARBA00022958"/>
    </source>
</evidence>
<protein>
    <submittedName>
        <fullName evidence="7">Ankyrin repeat-containing protein</fullName>
    </submittedName>
</protein>
<evidence type="ECO:0000256" key="1">
    <source>
        <dbReference type="ARBA" id="ARBA00022538"/>
    </source>
</evidence>
<dbReference type="Gene3D" id="1.25.40.20">
    <property type="entry name" value="Ankyrin repeat-containing domain"/>
    <property type="match status" value="1"/>
</dbReference>
<keyword evidence="3" id="KW-0406">Ion transport</keyword>
<dbReference type="SMART" id="SM00248">
    <property type="entry name" value="ANK"/>
    <property type="match status" value="2"/>
</dbReference>
<gene>
    <name evidence="7" type="ORF">CTI12_AA440990</name>
</gene>
<comment type="caution">
    <text evidence="7">The sequence shown here is derived from an EMBL/GenBank/DDBJ whole genome shotgun (WGS) entry which is preliminary data.</text>
</comment>
<dbReference type="PANTHER" id="PTHR45743:SF3">
    <property type="entry name" value="POTASSIUM CHANNEL SKOR"/>
    <property type="match status" value="1"/>
</dbReference>
<evidence type="ECO:0000313" key="7">
    <source>
        <dbReference type="EMBL" id="PWA53534.1"/>
    </source>
</evidence>
<keyword evidence="2" id="KW-0631">Potassium channel</keyword>
<dbReference type="SUPFAM" id="SSF48403">
    <property type="entry name" value="Ankyrin repeat"/>
    <property type="match status" value="1"/>
</dbReference>
<dbReference type="Pfam" id="PF00023">
    <property type="entry name" value="Ank"/>
    <property type="match status" value="1"/>
</dbReference>
<feature type="repeat" description="ANK" evidence="6">
    <location>
        <begin position="106"/>
        <end position="138"/>
    </location>
</feature>
<dbReference type="PANTHER" id="PTHR45743">
    <property type="entry name" value="POTASSIUM CHANNEL AKT1"/>
    <property type="match status" value="1"/>
</dbReference>
<evidence type="ECO:0000256" key="5">
    <source>
        <dbReference type="ARBA" id="ARBA00023303"/>
    </source>
</evidence>
<keyword evidence="4" id="KW-0630">Potassium</keyword>
<dbReference type="OrthoDB" id="1722001at2759"/>
<dbReference type="GO" id="GO:0034702">
    <property type="term" value="C:monoatomic ion channel complex"/>
    <property type="evidence" value="ECO:0007669"/>
    <property type="project" value="UniProtKB-KW"/>
</dbReference>
<dbReference type="STRING" id="35608.A0A2U1LX48"/>
<dbReference type="GO" id="GO:0005249">
    <property type="term" value="F:voltage-gated potassium channel activity"/>
    <property type="evidence" value="ECO:0007669"/>
    <property type="project" value="InterPro"/>
</dbReference>
<keyword evidence="1" id="KW-0633">Potassium transport</keyword>
<evidence type="ECO:0000256" key="6">
    <source>
        <dbReference type="PROSITE-ProRule" id="PRU00023"/>
    </source>
</evidence>
<keyword evidence="3" id="KW-0851">Voltage-gated channel</keyword>
<organism evidence="7 8">
    <name type="scientific">Artemisia annua</name>
    <name type="common">Sweet wormwood</name>
    <dbReference type="NCBI Taxonomy" id="35608"/>
    <lineage>
        <taxon>Eukaryota</taxon>
        <taxon>Viridiplantae</taxon>
        <taxon>Streptophyta</taxon>
        <taxon>Embryophyta</taxon>
        <taxon>Tracheophyta</taxon>
        <taxon>Spermatophyta</taxon>
        <taxon>Magnoliopsida</taxon>
        <taxon>eudicotyledons</taxon>
        <taxon>Gunneridae</taxon>
        <taxon>Pentapetalae</taxon>
        <taxon>asterids</taxon>
        <taxon>campanulids</taxon>
        <taxon>Asterales</taxon>
        <taxon>Asteraceae</taxon>
        <taxon>Asteroideae</taxon>
        <taxon>Anthemideae</taxon>
        <taxon>Artemisiinae</taxon>
        <taxon>Artemisia</taxon>
    </lineage>
</organism>
<dbReference type="InterPro" id="IPR036770">
    <property type="entry name" value="Ankyrin_rpt-contain_sf"/>
</dbReference>
<proteinExistence type="predicted"/>
<dbReference type="Proteomes" id="UP000245207">
    <property type="component" value="Unassembled WGS sequence"/>
</dbReference>
<dbReference type="EMBL" id="PKPP01007385">
    <property type="protein sequence ID" value="PWA53534.1"/>
    <property type="molecule type" value="Genomic_DNA"/>
</dbReference>
<reference evidence="7 8" key="1">
    <citation type="journal article" date="2018" name="Mol. Plant">
        <title>The genome of Artemisia annua provides insight into the evolution of Asteraceae family and artemisinin biosynthesis.</title>
        <authorList>
            <person name="Shen Q."/>
            <person name="Zhang L."/>
            <person name="Liao Z."/>
            <person name="Wang S."/>
            <person name="Yan T."/>
            <person name="Shi P."/>
            <person name="Liu M."/>
            <person name="Fu X."/>
            <person name="Pan Q."/>
            <person name="Wang Y."/>
            <person name="Lv Z."/>
            <person name="Lu X."/>
            <person name="Zhang F."/>
            <person name="Jiang W."/>
            <person name="Ma Y."/>
            <person name="Chen M."/>
            <person name="Hao X."/>
            <person name="Li L."/>
            <person name="Tang Y."/>
            <person name="Lv G."/>
            <person name="Zhou Y."/>
            <person name="Sun X."/>
            <person name="Brodelius P.E."/>
            <person name="Rose J.K.C."/>
            <person name="Tang K."/>
        </authorList>
    </citation>
    <scope>NUCLEOTIDE SEQUENCE [LARGE SCALE GENOMIC DNA]</scope>
    <source>
        <strain evidence="8">cv. Huhao1</strain>
        <tissue evidence="7">Leaf</tissue>
    </source>
</reference>
<dbReference type="InterPro" id="IPR045319">
    <property type="entry name" value="KAT/AKT"/>
</dbReference>
<dbReference type="InterPro" id="IPR002110">
    <property type="entry name" value="Ankyrin_rpt"/>
</dbReference>
<evidence type="ECO:0000256" key="2">
    <source>
        <dbReference type="ARBA" id="ARBA00022826"/>
    </source>
</evidence>
<evidence type="ECO:0000256" key="3">
    <source>
        <dbReference type="ARBA" id="ARBA00022882"/>
    </source>
</evidence>